<comment type="subunit">
    <text evidence="5">Homodimer (via N- and C-terminus); binds RNA as homodimer. Component of the cleavage factor Im (CFIm) complex.</text>
</comment>
<organism evidence="7">
    <name type="scientific">Noctiluca scintillans</name>
    <name type="common">Sea sparkle</name>
    <name type="synonym">Red tide dinoflagellate</name>
    <dbReference type="NCBI Taxonomy" id="2966"/>
    <lineage>
        <taxon>Eukaryota</taxon>
        <taxon>Sar</taxon>
        <taxon>Alveolata</taxon>
        <taxon>Dinophyceae</taxon>
        <taxon>Noctilucales</taxon>
        <taxon>Noctilucaceae</taxon>
        <taxon>Noctiluca</taxon>
    </lineage>
</organism>
<gene>
    <name evidence="7" type="ORF">NSCI0253_LOCUS38891</name>
</gene>
<keyword evidence="3 5" id="KW-0694">RNA-binding</keyword>
<accession>A0A7S1AUS2</accession>
<evidence type="ECO:0000256" key="1">
    <source>
        <dbReference type="ARBA" id="ARBA00009710"/>
    </source>
</evidence>
<dbReference type="GO" id="GO:0005737">
    <property type="term" value="C:cytoplasm"/>
    <property type="evidence" value="ECO:0007669"/>
    <property type="project" value="UniProtKB-SubCell"/>
</dbReference>
<comment type="similarity">
    <text evidence="1 5">Belongs to the Nudix hydrolase family. CPSF5 subfamily.</text>
</comment>
<sequence>MDVDRKEWPLHPQDSYDSQQARAKPPKSDPELVRRKQKYEREGMRRTVQAVLLVHIQGHPHVLALRNQGTNSFRLPGGTLRPGESERDGLNRKMKQFVFNADPSAQCEWKVGELLTMWWCPSFEDTIYPYLPQHVARPKECIKVYQVALPERCVFSVPFDDRLVAVPFFDLFDDPKAYGQILCSIPQLSSKYAMVLFD</sequence>
<reference evidence="7" key="1">
    <citation type="submission" date="2021-01" db="EMBL/GenBank/DDBJ databases">
        <authorList>
            <person name="Corre E."/>
            <person name="Pelletier E."/>
            <person name="Niang G."/>
            <person name="Scheremetjew M."/>
            <person name="Finn R."/>
            <person name="Kale V."/>
            <person name="Holt S."/>
            <person name="Cochrane G."/>
            <person name="Meng A."/>
            <person name="Brown T."/>
            <person name="Cohen L."/>
        </authorList>
    </citation>
    <scope>NUCLEOTIDE SEQUENCE</scope>
</reference>
<evidence type="ECO:0000256" key="3">
    <source>
        <dbReference type="ARBA" id="ARBA00022884"/>
    </source>
</evidence>
<dbReference type="GO" id="GO:0005849">
    <property type="term" value="C:mRNA cleavage factor complex"/>
    <property type="evidence" value="ECO:0007669"/>
    <property type="project" value="UniProtKB-UniRule"/>
</dbReference>
<evidence type="ECO:0000256" key="4">
    <source>
        <dbReference type="ARBA" id="ARBA00023242"/>
    </source>
</evidence>
<feature type="region of interest" description="Disordered" evidence="6">
    <location>
        <begin position="1"/>
        <end position="40"/>
    </location>
</feature>
<dbReference type="EMBL" id="HBFQ01054685">
    <property type="protein sequence ID" value="CAD8864536.1"/>
    <property type="molecule type" value="Transcribed_RNA"/>
</dbReference>
<proteinExistence type="inferred from homology"/>
<dbReference type="InterPro" id="IPR016706">
    <property type="entry name" value="Cleav_polyA_spec_factor_su5"/>
</dbReference>
<dbReference type="PANTHER" id="PTHR13047">
    <property type="entry name" value="PRE-MRNA CLEAVAGE FACTOR IM, 25KD SUBUNIT"/>
    <property type="match status" value="1"/>
</dbReference>
<dbReference type="GO" id="GO:0031124">
    <property type="term" value="P:mRNA 3'-end processing"/>
    <property type="evidence" value="ECO:0007669"/>
    <property type="project" value="InterPro"/>
</dbReference>
<dbReference type="Pfam" id="PF13869">
    <property type="entry name" value="NUDIX_2"/>
    <property type="match status" value="1"/>
</dbReference>
<keyword evidence="4 5" id="KW-0539">Nucleus</keyword>
<comment type="subcellular location">
    <subcellularLocation>
        <location evidence="5">Nucleus</location>
    </subcellularLocation>
    <subcellularLocation>
        <location evidence="5">Cytoplasm</location>
    </subcellularLocation>
</comment>
<dbReference type="CDD" id="cd18871">
    <property type="entry name" value="NUDIX_Cfim25_Nudt21"/>
    <property type="match status" value="1"/>
</dbReference>
<dbReference type="AlphaFoldDB" id="A0A7S1AUS2"/>
<comment type="function">
    <text evidence="5">Component of the cleavage factor Im (CFIm) complex that functions as an activator of the pre-mRNA 3'-end cleavage and polyadenylation processing required for the maturation of pre-mRNA into functional mRNAs. CFIm contributes to the recruitment of multiprotein complexes on specific sequences on the pre-mRNA 3'-end, so called cleavage and polyadenylation signals (pA signals). Most pre-mRNAs contain multiple pA signals, resulting in alternative cleavage and polyadenylation (APA) producing mRNAs with variable 3'-end formation. The CFIm complex acts as a key regulator of cleavage and polyadenylation site choice during APA through its binding to 5'-UGUA-3' elements localized in the 3'-untranslated region (UTR) for a huge number of pre-mRNAs.</text>
</comment>
<evidence type="ECO:0000256" key="2">
    <source>
        <dbReference type="ARBA" id="ARBA00022664"/>
    </source>
</evidence>
<dbReference type="SUPFAM" id="SSF55811">
    <property type="entry name" value="Nudix"/>
    <property type="match status" value="1"/>
</dbReference>
<dbReference type="GO" id="GO:0003729">
    <property type="term" value="F:mRNA binding"/>
    <property type="evidence" value="ECO:0007669"/>
    <property type="project" value="UniProtKB-UniRule"/>
</dbReference>
<dbReference type="PIRSF" id="PIRSF017888">
    <property type="entry name" value="CPSF-25"/>
    <property type="match status" value="1"/>
</dbReference>
<dbReference type="InterPro" id="IPR015797">
    <property type="entry name" value="NUDIX_hydrolase-like_dom_sf"/>
</dbReference>
<feature type="compositionally biased region" description="Basic and acidic residues" evidence="6">
    <location>
        <begin position="26"/>
        <end position="40"/>
    </location>
</feature>
<evidence type="ECO:0000256" key="5">
    <source>
        <dbReference type="PIRNR" id="PIRNR017888"/>
    </source>
</evidence>
<dbReference type="Gene3D" id="3.90.79.10">
    <property type="entry name" value="Nucleoside Triphosphate Pyrophosphohydrolase"/>
    <property type="match status" value="1"/>
</dbReference>
<evidence type="ECO:0000313" key="7">
    <source>
        <dbReference type="EMBL" id="CAD8864536.1"/>
    </source>
</evidence>
<name>A0A7S1AUS2_NOCSC</name>
<evidence type="ECO:0000256" key="6">
    <source>
        <dbReference type="SAM" id="MobiDB-lite"/>
    </source>
</evidence>
<protein>
    <recommendedName>
        <fullName evidence="5">Cleavage and polyadenylation specificity factor subunit 5</fullName>
    </recommendedName>
</protein>
<keyword evidence="2 5" id="KW-0507">mRNA processing</keyword>
<keyword evidence="5" id="KW-0963">Cytoplasm</keyword>